<organism evidence="2 3">
    <name type="scientific">Nocardiopsis endophytica</name>
    <dbReference type="NCBI Taxonomy" id="3018445"/>
    <lineage>
        <taxon>Bacteria</taxon>
        <taxon>Bacillati</taxon>
        <taxon>Actinomycetota</taxon>
        <taxon>Actinomycetes</taxon>
        <taxon>Streptosporangiales</taxon>
        <taxon>Nocardiopsidaceae</taxon>
        <taxon>Nocardiopsis</taxon>
    </lineage>
</organism>
<evidence type="ECO:0000313" key="3">
    <source>
        <dbReference type="Proteomes" id="UP001527866"/>
    </source>
</evidence>
<evidence type="ECO:0000313" key="2">
    <source>
        <dbReference type="EMBL" id="MDA2812509.1"/>
    </source>
</evidence>
<feature type="compositionally biased region" description="Basic and acidic residues" evidence="1">
    <location>
        <begin position="639"/>
        <end position="655"/>
    </location>
</feature>
<dbReference type="Proteomes" id="UP001527866">
    <property type="component" value="Unassembled WGS sequence"/>
</dbReference>
<dbReference type="EMBL" id="JAQFWQ010000052">
    <property type="protein sequence ID" value="MDA2812509.1"/>
    <property type="molecule type" value="Genomic_DNA"/>
</dbReference>
<name>A0ABT4U7T8_9ACTN</name>
<keyword evidence="3" id="KW-1185">Reference proteome</keyword>
<reference evidence="2 3" key="1">
    <citation type="submission" date="2023-01" db="EMBL/GenBank/DDBJ databases">
        <title>Draft genome sequence of Nocardiopsis sp. RSe5-2 isolated from halophytes.</title>
        <authorList>
            <person name="Duangmal K."/>
            <person name="Chantavorakit T."/>
        </authorList>
    </citation>
    <scope>NUCLEOTIDE SEQUENCE [LARGE SCALE GENOMIC DNA]</scope>
    <source>
        <strain evidence="2 3">RSe5-2</strain>
    </source>
</reference>
<evidence type="ECO:0000256" key="1">
    <source>
        <dbReference type="SAM" id="MobiDB-lite"/>
    </source>
</evidence>
<protein>
    <submittedName>
        <fullName evidence="2">Uncharacterized protein</fullName>
    </submittedName>
</protein>
<accession>A0ABT4U7T8</accession>
<proteinExistence type="predicted"/>
<dbReference type="RefSeq" id="WP_270687099.1">
    <property type="nucleotide sequence ID" value="NZ_JAQFWQ010000052.1"/>
</dbReference>
<comment type="caution">
    <text evidence="2">The sequence shown here is derived from an EMBL/GenBank/DDBJ whole genome shotgun (WGS) entry which is preliminary data.</text>
</comment>
<sequence>MSEPLPPEHEALEVLRGRARPTASEVATARRAVEDHVRRLIDSGLPDRALDLVNAANAADPEMTWQREADRGRLMWRDGASARRALEGPVVRIDHGPKETFVRGVDSKDAEVRAELKKLGFRRSWKSRDTWRLRKKTTALDRRTRVSRLSAFLDHLGRDRISEQLHREFGEQAREQDAARARALAAGLEPGVADAVRRAERQGAFRSALERIDSAHAELAEHGLGPRWAAQRAELLETARQTTHDISIRLAQALKEERPQAAMALYEELEVAAPPEDLDQERLNRMLANLVLHGAEVPRPSERRALAEEAASGVGEAAAPAGPGPAEASPAETAAGSGSAPSPAPDAPSPQPASEHTTHPQGGQEHERTEVPPPATPAPSASATIDLSGAQAYDSHQAASKAAWWIAEKGIGAWEQTATAAELADPRELLADDAIELADALKRVREEGAQASLLHTADGYGQVAGASEALARRIGTDRLDLGMVASMAQEHSERLLATAALRAAVEQGEDPAMVDQDMAAAPYTDLREARAAQHSIAAVLGRWEASTSAAQMAGSFSKGEDAARLEKACRQAPRHPMAGLEEGTIEAAQRYRELARAAGQVNLRLEADAGALEHLKVYSAAHAERLGATYMQQVRPQHGRAEQDRHVPRAAERGRGQGFGVG</sequence>
<gene>
    <name evidence="2" type="ORF">O4J56_17835</name>
</gene>
<feature type="region of interest" description="Disordered" evidence="1">
    <location>
        <begin position="633"/>
        <end position="662"/>
    </location>
</feature>
<feature type="compositionally biased region" description="Low complexity" evidence="1">
    <location>
        <begin position="308"/>
        <end position="341"/>
    </location>
</feature>
<feature type="compositionally biased region" description="Pro residues" evidence="1">
    <location>
        <begin position="342"/>
        <end position="351"/>
    </location>
</feature>
<feature type="region of interest" description="Disordered" evidence="1">
    <location>
        <begin position="304"/>
        <end position="382"/>
    </location>
</feature>